<keyword evidence="1" id="KW-0812">Transmembrane</keyword>
<feature type="transmembrane region" description="Helical" evidence="1">
    <location>
        <begin position="52"/>
        <end position="70"/>
    </location>
</feature>
<reference evidence="3" key="1">
    <citation type="journal article" date="2019" name="Int. J. Syst. Evol. Microbiol.">
        <title>The Global Catalogue of Microorganisms (GCM) 10K type strain sequencing project: providing services to taxonomists for standard genome sequencing and annotation.</title>
        <authorList>
            <consortium name="The Broad Institute Genomics Platform"/>
            <consortium name="The Broad Institute Genome Sequencing Center for Infectious Disease"/>
            <person name="Wu L."/>
            <person name="Ma J."/>
        </authorList>
    </citation>
    <scope>NUCLEOTIDE SEQUENCE [LARGE SCALE GENOMIC DNA]</scope>
    <source>
        <strain evidence="3">JCM 3115</strain>
    </source>
</reference>
<organism evidence="2 3">
    <name type="scientific">Streptosporangium pseudovulgare</name>
    <dbReference type="NCBI Taxonomy" id="35765"/>
    <lineage>
        <taxon>Bacteria</taxon>
        <taxon>Bacillati</taxon>
        <taxon>Actinomycetota</taxon>
        <taxon>Actinomycetes</taxon>
        <taxon>Streptosporangiales</taxon>
        <taxon>Streptosporangiaceae</taxon>
        <taxon>Streptosporangium</taxon>
    </lineage>
</organism>
<evidence type="ECO:0000256" key="1">
    <source>
        <dbReference type="SAM" id="Phobius"/>
    </source>
</evidence>
<name>A0ABQ2RET1_9ACTN</name>
<protein>
    <submittedName>
        <fullName evidence="2">Uncharacterized protein</fullName>
    </submittedName>
</protein>
<keyword evidence="1" id="KW-1133">Transmembrane helix</keyword>
<keyword evidence="3" id="KW-1185">Reference proteome</keyword>
<keyword evidence="1" id="KW-0472">Membrane</keyword>
<dbReference type="Proteomes" id="UP000611554">
    <property type="component" value="Unassembled WGS sequence"/>
</dbReference>
<comment type="caution">
    <text evidence="2">The sequence shown here is derived from an EMBL/GenBank/DDBJ whole genome shotgun (WGS) entry which is preliminary data.</text>
</comment>
<evidence type="ECO:0000313" key="2">
    <source>
        <dbReference type="EMBL" id="GGQ27364.1"/>
    </source>
</evidence>
<feature type="transmembrane region" description="Helical" evidence="1">
    <location>
        <begin position="12"/>
        <end position="32"/>
    </location>
</feature>
<evidence type="ECO:0000313" key="3">
    <source>
        <dbReference type="Proteomes" id="UP000611554"/>
    </source>
</evidence>
<proteinExistence type="predicted"/>
<sequence length="90" mass="10084">MRGEHTSLWRTGLRGFLAGAIGGFPVGALVLWLHENGLWPPSTISDWQDVNATALMLGWINCLSAIFTEYRRRNRLSVRPPVREPRAPDG</sequence>
<accession>A0ABQ2RET1</accession>
<dbReference type="EMBL" id="BMQJ01000023">
    <property type="protein sequence ID" value="GGQ27364.1"/>
    <property type="molecule type" value="Genomic_DNA"/>
</dbReference>
<gene>
    <name evidence="2" type="ORF">GCM10010140_66930</name>
</gene>